<reference evidence="2" key="2">
    <citation type="submission" date="2025-08" db="UniProtKB">
        <authorList>
            <consortium name="Ensembl"/>
        </authorList>
    </citation>
    <scope>IDENTIFICATION</scope>
</reference>
<reference evidence="3" key="1">
    <citation type="submission" date="2020-03" db="EMBL/GenBank/DDBJ databases">
        <title>Evolution of repeat sequences and sex chromosomes of tilapia species revealed by chromosome-level genomes.</title>
        <authorList>
            <person name="Xu L."/>
            <person name="Tao W."/>
            <person name="Wang D."/>
            <person name="Zhou Q."/>
        </authorList>
    </citation>
    <scope>NUCLEOTIDE SEQUENCE [LARGE SCALE GENOMIC DNA]</scope>
    <source>
        <strain evidence="3">Israel</strain>
    </source>
</reference>
<keyword evidence="1" id="KW-0472">Membrane</keyword>
<name>A0AAZ1XEZ5_OREAU</name>
<evidence type="ECO:0000256" key="1">
    <source>
        <dbReference type="SAM" id="Phobius"/>
    </source>
</evidence>
<protein>
    <submittedName>
        <fullName evidence="2">Uncharacterized protein</fullName>
    </submittedName>
</protein>
<feature type="transmembrane region" description="Helical" evidence="1">
    <location>
        <begin position="108"/>
        <end position="129"/>
    </location>
</feature>
<evidence type="ECO:0000313" key="2">
    <source>
        <dbReference type="Ensembl" id="ENSOABP00000066213.1"/>
    </source>
</evidence>
<reference evidence="2" key="3">
    <citation type="submission" date="2025-09" db="UniProtKB">
        <authorList>
            <consortium name="Ensembl"/>
        </authorList>
    </citation>
    <scope>IDENTIFICATION</scope>
</reference>
<keyword evidence="3" id="KW-1185">Reference proteome</keyword>
<sequence>MVWMIRALRASCPASGPPGRSWWRTWVSAGHRPPLPGPRLLRQQSPAFLRVERRQENKLSSLSRTKTLSVCVSAMEGHSLLNPTLQSTEGVLSSFRTTWQEFVEDLGFWRVLLLLVVIALLSLGIAYHVSRVLPFSGWRGGRKIDEDLYLEQKLWYLFVVQI</sequence>
<dbReference type="Proteomes" id="UP000472276">
    <property type="component" value="Unassembled WGS sequence"/>
</dbReference>
<accession>A0AAZ1XEZ5</accession>
<evidence type="ECO:0000313" key="3">
    <source>
        <dbReference type="Proteomes" id="UP000472276"/>
    </source>
</evidence>
<keyword evidence="1" id="KW-0812">Transmembrane</keyword>
<dbReference type="AlphaFoldDB" id="A0AAZ1XEZ5"/>
<keyword evidence="1" id="KW-1133">Transmembrane helix</keyword>
<proteinExistence type="predicted"/>
<dbReference type="Ensembl" id="ENSOABT00000079348.1">
    <property type="protein sequence ID" value="ENSOABP00000066213.1"/>
    <property type="gene ID" value="ENSOABG00000028135.1"/>
</dbReference>
<organism evidence="2 3">
    <name type="scientific">Oreochromis aureus</name>
    <name type="common">Israeli tilapia</name>
    <name type="synonym">Chromis aureus</name>
    <dbReference type="NCBI Taxonomy" id="47969"/>
    <lineage>
        <taxon>Eukaryota</taxon>
        <taxon>Metazoa</taxon>
        <taxon>Chordata</taxon>
        <taxon>Craniata</taxon>
        <taxon>Vertebrata</taxon>
        <taxon>Euteleostomi</taxon>
        <taxon>Actinopterygii</taxon>
        <taxon>Neopterygii</taxon>
        <taxon>Teleostei</taxon>
        <taxon>Neoteleostei</taxon>
        <taxon>Acanthomorphata</taxon>
        <taxon>Ovalentaria</taxon>
        <taxon>Cichlomorphae</taxon>
        <taxon>Cichliformes</taxon>
        <taxon>Cichlidae</taxon>
        <taxon>African cichlids</taxon>
        <taxon>Pseudocrenilabrinae</taxon>
        <taxon>Oreochromini</taxon>
        <taxon>Oreochromis</taxon>
    </lineage>
</organism>